<gene>
    <name evidence="1" type="ORF">OPT61_g3740</name>
</gene>
<name>A0ACC2IGP5_9PLEO</name>
<proteinExistence type="predicted"/>
<protein>
    <submittedName>
        <fullName evidence="1">Uncharacterized protein</fullName>
    </submittedName>
</protein>
<evidence type="ECO:0000313" key="2">
    <source>
        <dbReference type="Proteomes" id="UP001153331"/>
    </source>
</evidence>
<keyword evidence="2" id="KW-1185">Reference proteome</keyword>
<dbReference type="Proteomes" id="UP001153331">
    <property type="component" value="Unassembled WGS sequence"/>
</dbReference>
<dbReference type="EMBL" id="JAPHNI010000198">
    <property type="protein sequence ID" value="KAJ8114365.1"/>
    <property type="molecule type" value="Genomic_DNA"/>
</dbReference>
<comment type="caution">
    <text evidence="1">The sequence shown here is derived from an EMBL/GenBank/DDBJ whole genome shotgun (WGS) entry which is preliminary data.</text>
</comment>
<reference evidence="1" key="1">
    <citation type="submission" date="2022-11" db="EMBL/GenBank/DDBJ databases">
        <title>Genome Sequence of Boeremia exigua.</title>
        <authorList>
            <person name="Buettner E."/>
        </authorList>
    </citation>
    <scope>NUCLEOTIDE SEQUENCE</scope>
    <source>
        <strain evidence="1">CU02</strain>
    </source>
</reference>
<evidence type="ECO:0000313" key="1">
    <source>
        <dbReference type="EMBL" id="KAJ8114365.1"/>
    </source>
</evidence>
<sequence length="358" mass="40164">MQPDARVEPTGVPHYARGPNPKLVSIPASIGRNSLPGPKRSILLPTFFPVSRLLRNGLPASSYWHVCRAGGPVQAQSVSIERSPALRLRYFFRSVQSGVEARLDTQACHATNMSIDGHRTRTASRPGARVIQNMATPETQEAAAKQRIIRHMNADHHDSIRRYVEAYASRSPRQSHSAQMTDIDLTQMKFNCGGQTSVVAFDPPMKSLREARERLVQMDKNTLQILGRSDITVTTYVPPYIKLGHLFNFTQCSLTLLLLPRGANFRPGSLLYDSLLFMVPAFARFVLQVRWIVLLLMLAIHIVESFIMANKVKRHGLSSTDAVWWLWVGSSFVEGVTAFWRLDGLIAEKQQAKDAKKH</sequence>
<organism evidence="1 2">
    <name type="scientific">Boeremia exigua</name>
    <dbReference type="NCBI Taxonomy" id="749465"/>
    <lineage>
        <taxon>Eukaryota</taxon>
        <taxon>Fungi</taxon>
        <taxon>Dikarya</taxon>
        <taxon>Ascomycota</taxon>
        <taxon>Pezizomycotina</taxon>
        <taxon>Dothideomycetes</taxon>
        <taxon>Pleosporomycetidae</taxon>
        <taxon>Pleosporales</taxon>
        <taxon>Pleosporineae</taxon>
        <taxon>Didymellaceae</taxon>
        <taxon>Boeremia</taxon>
    </lineage>
</organism>
<accession>A0ACC2IGP5</accession>